<dbReference type="CDD" id="cd22276">
    <property type="entry name" value="DPBB_EXLA_N"/>
    <property type="match status" value="1"/>
</dbReference>
<evidence type="ECO:0000256" key="6">
    <source>
        <dbReference type="SAM" id="SignalP"/>
    </source>
</evidence>
<dbReference type="SMART" id="SM00837">
    <property type="entry name" value="DPBB_1"/>
    <property type="match status" value="1"/>
</dbReference>
<dbReference type="GO" id="GO:0009506">
    <property type="term" value="C:plasmodesma"/>
    <property type="evidence" value="ECO:0007669"/>
    <property type="project" value="TreeGrafter"/>
</dbReference>
<dbReference type="Pfam" id="PF03330">
    <property type="entry name" value="DPBB_1"/>
    <property type="match status" value="1"/>
</dbReference>
<evidence type="ECO:0000313" key="10">
    <source>
        <dbReference type="Proteomes" id="UP001141552"/>
    </source>
</evidence>
<feature type="domain" description="Expansin-like EG45" evidence="7">
    <location>
        <begin position="49"/>
        <end position="153"/>
    </location>
</feature>
<proteinExistence type="inferred from homology"/>
<comment type="caution">
    <text evidence="9">The sequence shown here is derived from an EMBL/GenBank/DDBJ whole genome shotgun (WGS) entry which is preliminary data.</text>
</comment>
<dbReference type="InterPro" id="IPR005795">
    <property type="entry name" value="LolPI"/>
</dbReference>
<keyword evidence="4" id="KW-0325">Glycoprotein</keyword>
<dbReference type="GO" id="GO:0005576">
    <property type="term" value="C:extracellular region"/>
    <property type="evidence" value="ECO:0007669"/>
    <property type="project" value="UniProtKB-SubCell"/>
</dbReference>
<dbReference type="Proteomes" id="UP001141552">
    <property type="component" value="Unassembled WGS sequence"/>
</dbReference>
<protein>
    <submittedName>
        <fullName evidence="9">Expansin-like A2</fullName>
    </submittedName>
</protein>
<reference evidence="9" key="2">
    <citation type="journal article" date="2023" name="Plants (Basel)">
        <title>Annotation of the Turnera subulata (Passifloraceae) Draft Genome Reveals the S-Locus Evolved after the Divergence of Turneroideae from Passifloroideae in a Stepwise Manner.</title>
        <authorList>
            <person name="Henning P.M."/>
            <person name="Roalson E.H."/>
            <person name="Mir W."/>
            <person name="McCubbin A.G."/>
            <person name="Shore J.S."/>
        </authorList>
    </citation>
    <scope>NUCLEOTIDE SEQUENCE</scope>
    <source>
        <strain evidence="9">F60SS</strain>
    </source>
</reference>
<dbReference type="PROSITE" id="PS50843">
    <property type="entry name" value="EXPANSIN_CBD"/>
    <property type="match status" value="1"/>
</dbReference>
<dbReference type="Gene3D" id="2.60.40.760">
    <property type="entry name" value="Expansin, cellulose-binding-like domain"/>
    <property type="match status" value="1"/>
</dbReference>
<accession>A0A9Q0GE82</accession>
<dbReference type="InterPro" id="IPR036908">
    <property type="entry name" value="RlpA-like_sf"/>
</dbReference>
<reference evidence="9" key="1">
    <citation type="submission" date="2022-02" db="EMBL/GenBank/DDBJ databases">
        <authorList>
            <person name="Henning P.M."/>
            <person name="McCubbin A.G."/>
            <person name="Shore J.S."/>
        </authorList>
    </citation>
    <scope>NUCLEOTIDE SEQUENCE</scope>
    <source>
        <strain evidence="9">F60SS</strain>
        <tissue evidence="9">Leaves</tissue>
    </source>
</reference>
<dbReference type="PROSITE" id="PS50842">
    <property type="entry name" value="EXPANSIN_EG45"/>
    <property type="match status" value="1"/>
</dbReference>
<dbReference type="InterPro" id="IPR036749">
    <property type="entry name" value="Expansin_CBD_sf"/>
</dbReference>
<dbReference type="InterPro" id="IPR007117">
    <property type="entry name" value="Expansin_CBD"/>
</dbReference>
<keyword evidence="10" id="KW-1185">Reference proteome</keyword>
<gene>
    <name evidence="9" type="primary">EXLA2</name>
    <name evidence="9" type="ORF">Tsubulata_024791</name>
</gene>
<dbReference type="OrthoDB" id="623266at2759"/>
<name>A0A9Q0GE82_9ROSI</name>
<evidence type="ECO:0000256" key="4">
    <source>
        <dbReference type="ARBA" id="ARBA00023180"/>
    </source>
</evidence>
<comment type="subcellular location">
    <subcellularLocation>
        <location evidence="1">Secreted</location>
    </subcellularLocation>
</comment>
<dbReference type="Gene3D" id="2.40.40.10">
    <property type="entry name" value="RlpA-like domain"/>
    <property type="match status" value="1"/>
</dbReference>
<comment type="similarity">
    <text evidence="5">Belongs to the expansin family. Expansin-like A subfamily.</text>
</comment>
<feature type="signal peptide" evidence="6">
    <location>
        <begin position="1"/>
        <end position="28"/>
    </location>
</feature>
<keyword evidence="3 6" id="KW-0732">Signal</keyword>
<evidence type="ECO:0000256" key="5">
    <source>
        <dbReference type="ARBA" id="ARBA00061476"/>
    </source>
</evidence>
<dbReference type="FunFam" id="2.60.40.760:FF:000003">
    <property type="entry name" value="Expansin-like A2"/>
    <property type="match status" value="1"/>
</dbReference>
<dbReference type="FunFam" id="2.40.40.10:FF:000006">
    <property type="entry name" value="Expansin-like A2"/>
    <property type="match status" value="1"/>
</dbReference>
<evidence type="ECO:0000313" key="9">
    <source>
        <dbReference type="EMBL" id="KAJ4847192.1"/>
    </source>
</evidence>
<dbReference type="Pfam" id="PF01357">
    <property type="entry name" value="Expansin_C"/>
    <property type="match status" value="1"/>
</dbReference>
<keyword evidence="2" id="KW-0964">Secreted</keyword>
<evidence type="ECO:0000256" key="3">
    <source>
        <dbReference type="ARBA" id="ARBA00022729"/>
    </source>
</evidence>
<dbReference type="InterPro" id="IPR007112">
    <property type="entry name" value="Expansin/allergen_DPBB_dom"/>
</dbReference>
<dbReference type="SUPFAM" id="SSF50685">
    <property type="entry name" value="Barwin-like endoglucanases"/>
    <property type="match status" value="1"/>
</dbReference>
<evidence type="ECO:0000256" key="1">
    <source>
        <dbReference type="ARBA" id="ARBA00004613"/>
    </source>
</evidence>
<dbReference type="PANTHER" id="PTHR31692">
    <property type="entry name" value="EXPANSIN-B3"/>
    <property type="match status" value="1"/>
</dbReference>
<feature type="chain" id="PRO_5040397881" evidence="6">
    <location>
        <begin position="29"/>
        <end position="272"/>
    </location>
</feature>
<dbReference type="InterPro" id="IPR009009">
    <property type="entry name" value="RlpA-like_DPBB"/>
</dbReference>
<dbReference type="GO" id="GO:0009653">
    <property type="term" value="P:anatomical structure morphogenesis"/>
    <property type="evidence" value="ECO:0007669"/>
    <property type="project" value="UniProtKB-ARBA"/>
</dbReference>
<dbReference type="SUPFAM" id="SSF49590">
    <property type="entry name" value="PHL pollen allergen"/>
    <property type="match status" value="1"/>
</dbReference>
<dbReference type="InterPro" id="IPR007118">
    <property type="entry name" value="Expan_Lol_pI"/>
</dbReference>
<evidence type="ECO:0000259" key="7">
    <source>
        <dbReference type="PROSITE" id="PS50842"/>
    </source>
</evidence>
<sequence>MHSIFPIPGNKMVLLLCFLFFLASSATACERCVYQTKAVYFSKASALSSGACGYGSLAIGFNGGHIAAGIPSLYKDGAGCGACFQIRCKDNKLCNSRGTRVIVTDLNHSNQTDFVLSSRAFRAMAIQGMDQDILKRGIVDVEYKRVPCEYKNQNLAVRVEESSKKPNYLAIKVLYQGGQTEIVAMDVARVGSSNWVYMSRNYGAVWDTDRAPSGPLQFRFVVTAGFDGKWIWAQNVLPEDWKPGMTYDSGVQITDIAKEGCPESQCDDGSWK</sequence>
<evidence type="ECO:0000256" key="2">
    <source>
        <dbReference type="ARBA" id="ARBA00022525"/>
    </source>
</evidence>
<dbReference type="EMBL" id="JAKUCV010001234">
    <property type="protein sequence ID" value="KAJ4847192.1"/>
    <property type="molecule type" value="Genomic_DNA"/>
</dbReference>
<dbReference type="AlphaFoldDB" id="A0A9Q0GE82"/>
<evidence type="ECO:0000259" key="8">
    <source>
        <dbReference type="PROSITE" id="PS50843"/>
    </source>
</evidence>
<organism evidence="9 10">
    <name type="scientific">Turnera subulata</name>
    <dbReference type="NCBI Taxonomy" id="218843"/>
    <lineage>
        <taxon>Eukaryota</taxon>
        <taxon>Viridiplantae</taxon>
        <taxon>Streptophyta</taxon>
        <taxon>Embryophyta</taxon>
        <taxon>Tracheophyta</taxon>
        <taxon>Spermatophyta</taxon>
        <taxon>Magnoliopsida</taxon>
        <taxon>eudicotyledons</taxon>
        <taxon>Gunneridae</taxon>
        <taxon>Pentapetalae</taxon>
        <taxon>rosids</taxon>
        <taxon>fabids</taxon>
        <taxon>Malpighiales</taxon>
        <taxon>Passifloraceae</taxon>
        <taxon>Turnera</taxon>
    </lineage>
</organism>
<dbReference type="GO" id="GO:0009505">
    <property type="term" value="C:plant-type cell wall"/>
    <property type="evidence" value="ECO:0007669"/>
    <property type="project" value="TreeGrafter"/>
</dbReference>
<dbReference type="PANTHER" id="PTHR31692:SF4">
    <property type="entry name" value="EXPANSIN-LIKE A1-RELATED"/>
    <property type="match status" value="1"/>
</dbReference>
<dbReference type="PRINTS" id="PR00829">
    <property type="entry name" value="LOLP1ALLERGN"/>
</dbReference>
<dbReference type="PRINTS" id="PR01225">
    <property type="entry name" value="EXPANSNFAMLY"/>
</dbReference>
<feature type="domain" description="Expansin-like CBD" evidence="8">
    <location>
        <begin position="167"/>
        <end position="249"/>
    </location>
</feature>